<protein>
    <submittedName>
        <fullName evidence="1">Ig-like domain-containing protein</fullName>
    </submittedName>
</protein>
<comment type="caution">
    <text evidence="1">The sequence shown here is derived from an EMBL/GenBank/DDBJ whole genome shotgun (WGS) entry which is preliminary data.</text>
</comment>
<keyword evidence="2" id="KW-1185">Reference proteome</keyword>
<reference evidence="1" key="1">
    <citation type="submission" date="2022-06" db="EMBL/GenBank/DDBJ databases">
        <title>De novo draft assembly of the Pseudomonas mercurotoleraris sp. nov., isolated from the plants rhizosphere.</title>
        <authorList>
            <person name="Robas M."/>
            <person name="Gonzalez D."/>
            <person name="Fernandez V.M."/>
            <person name="Luna L."/>
            <person name="Provanza A."/>
            <person name="Jimenez P.A."/>
        </authorList>
    </citation>
    <scope>NUCLEOTIDE SEQUENCE</scope>
    <source>
        <strain evidence="1">SAICEUPSM</strain>
    </source>
</reference>
<name>A0ABT2XSM7_9PSED</name>
<proteinExistence type="predicted"/>
<organism evidence="1 2">
    <name type="scientific">Pseudomonas mercuritolerans</name>
    <dbReference type="NCBI Taxonomy" id="2951809"/>
    <lineage>
        <taxon>Bacteria</taxon>
        <taxon>Pseudomonadati</taxon>
        <taxon>Pseudomonadota</taxon>
        <taxon>Gammaproteobacteria</taxon>
        <taxon>Pseudomonadales</taxon>
        <taxon>Pseudomonadaceae</taxon>
        <taxon>Pseudomonas</taxon>
    </lineage>
</organism>
<dbReference type="RefSeq" id="WP_263470140.1">
    <property type="nucleotide sequence ID" value="NZ_JAMSHA010000003.1"/>
</dbReference>
<dbReference type="EMBL" id="JAMSHA010000003">
    <property type="protein sequence ID" value="MCV2221695.1"/>
    <property type="molecule type" value="Genomic_DNA"/>
</dbReference>
<dbReference type="InterPro" id="IPR008964">
    <property type="entry name" value="Invasin/intimin_cell_adhesion"/>
</dbReference>
<sequence>MNSFKLFLFPPRGNLSVGLLEEWPIYFAGMTRPVEDADGGINLGTYEESEAGIFTVIDPYIGMGAGDEIQIFWNNKIIHELKVKAEEVNERLFFFLPTVEIAPGYSECYYQVTRLGEPLPDDPSVALKLLVKLDLPAGEDEEQHLPWHSHLDLVGLPEDVIDNGVSKDWANTGVPMTIKHYRGSRARDVIWVRWGSTLLAPHVVTQAEAEGIQEIVITALPADILTAGDSSSLPIRYEIHDEVWNWCEKWSKETRIPVDAGASRLYPAFFEDADDGELHLDQLDHQATNLLIRLETNKEFTTGDTIVINVAGVGSTGTAPRTLTEEVTVGNLPYILEFPIPFAFVSLFATGTLDGSYVLRKKDESPLLYSKRTFVKVIGNPALLPAPKIEEVIGAILPGDSKTATVRITYPSLKTGDTINMIWDGTKSDGNGYVYEEPYDVSSNDQQTGFIYIYVMNEHILALINGSLKLYYRVYNDDPADYGLSESDFLRVEVREVPGTLPAPDVEEAKDGVIDPTLVYTQAHVLVKPVNWLKDDILTYHWTGFSAFSSTKGSIPITTLSIDKTARFRVDVQYVSGNIGYPVTVRYTLLHVATGKFSYSAPFEVMVGIPVGFLPAPTVLQAPNGSLNPMDALDGVDIECSYLSMDEALDTLALKWRGTPGAGTSEDREQPAESSGIVTFHLPASFVGANIRRSVDVSHDVQRYALWTSSQVLPLQVLDFQAPEKELPRPEVPQAIDAVLDLMEIAGDASVVVKPWPFIAKGQLASIWLEGRASTGSYVINVLSGHLITDQQVIQGLYEPLLRSELLKLLHSSAAVVKCAVVFDGSTDMSAAIEFPSLPLTIRTRYDYVTPVITKVLNPQGQDIPEAGLTYDKRVTVQGTATRGEKVEIRINDVLKGTPEASALWTWECPADSLTEGLQKITVEALYDADVPVGKPRTFTVGVATKPSITAVNDSKGPVAMDGTTYDSVVTVAVKADPDQLIQLYDSATAIGAPIELDGEGNGSTTLTDLTVKGYALKARALYGQQLESAVHNFAVKAHLAVTLTSVRHSGGELPNGGATTDSSVTLSGTVTPRYEVQIYDNNNPGPKLTGHPSNGSWTTTLGIGLGGHSVYAKALATGQNSNTRTFHRNNPIPPLNFNQNPVTLGGKTYICRDYPNLFPAANAGNSVRHQASGGSGSITYSSSNPAVAPVDGTGFVRARSRGSAVITARDGVGQSKSYTVHVTNVILCIGLGNGGWSAMNANASVNGARIPSMGELNEISAAYGGSWPMSNHHYWSTDKGSSFWPWPSRKTKYIVGGGWAEAKENGHASDGVGIR</sequence>
<dbReference type="Proteomes" id="UP001063475">
    <property type="component" value="Unassembled WGS sequence"/>
</dbReference>
<evidence type="ECO:0000313" key="2">
    <source>
        <dbReference type="Proteomes" id="UP001063475"/>
    </source>
</evidence>
<evidence type="ECO:0000313" key="1">
    <source>
        <dbReference type="EMBL" id="MCV2221695.1"/>
    </source>
</evidence>
<gene>
    <name evidence="1" type="ORF">ND528_08945</name>
</gene>
<dbReference type="SUPFAM" id="SSF49373">
    <property type="entry name" value="Invasin/intimin cell-adhesion fragments"/>
    <property type="match status" value="1"/>
</dbReference>
<accession>A0ABT2XSM7</accession>
<dbReference type="Pfam" id="PF26182">
    <property type="entry name" value="Ig_NUP210_5th"/>
    <property type="match status" value="1"/>
</dbReference>
<dbReference type="Gene3D" id="2.60.40.1080">
    <property type="match status" value="1"/>
</dbReference>